<dbReference type="RefSeq" id="WP_269895314.1">
    <property type="nucleotide sequence ID" value="NZ_JAPZPY010000008.1"/>
</dbReference>
<organism evidence="4 5">
    <name type="scientific">Mycobacterium hippophais</name>
    <dbReference type="NCBI Taxonomy" id="3016340"/>
    <lineage>
        <taxon>Bacteria</taxon>
        <taxon>Bacillati</taxon>
        <taxon>Actinomycetota</taxon>
        <taxon>Actinomycetes</taxon>
        <taxon>Mycobacteriales</taxon>
        <taxon>Mycobacteriaceae</taxon>
        <taxon>Mycobacterium</taxon>
    </lineage>
</organism>
<comment type="caution">
    <text evidence="4">The sequence shown here is derived from an EMBL/GenBank/DDBJ whole genome shotgun (WGS) entry which is preliminary data.</text>
</comment>
<feature type="transmembrane region" description="Helical" evidence="2">
    <location>
        <begin position="201"/>
        <end position="223"/>
    </location>
</feature>
<dbReference type="Proteomes" id="UP001142153">
    <property type="component" value="Unassembled WGS sequence"/>
</dbReference>
<feature type="transmembrane region" description="Helical" evidence="2">
    <location>
        <begin position="67"/>
        <end position="87"/>
    </location>
</feature>
<evidence type="ECO:0000313" key="5">
    <source>
        <dbReference type="Proteomes" id="UP001142153"/>
    </source>
</evidence>
<protein>
    <submittedName>
        <fullName evidence="4">EamA family transporter</fullName>
    </submittedName>
</protein>
<keyword evidence="2" id="KW-1133">Transmembrane helix</keyword>
<dbReference type="InterPro" id="IPR000620">
    <property type="entry name" value="EamA_dom"/>
</dbReference>
<keyword evidence="2" id="KW-0472">Membrane</keyword>
<evidence type="ECO:0000256" key="1">
    <source>
        <dbReference type="ARBA" id="ARBA00007362"/>
    </source>
</evidence>
<name>A0ABT4PVZ5_9MYCO</name>
<reference evidence="4" key="1">
    <citation type="submission" date="2022-12" db="EMBL/GenBank/DDBJ databases">
        <authorList>
            <person name="Deng Y."/>
            <person name="Zhang Y.-Q."/>
        </authorList>
    </citation>
    <scope>NUCLEOTIDE SEQUENCE</scope>
    <source>
        <strain evidence="4">CPCC 205372</strain>
    </source>
</reference>
<keyword evidence="5" id="KW-1185">Reference proteome</keyword>
<keyword evidence="2" id="KW-0812">Transmembrane</keyword>
<proteinExistence type="inferred from homology"/>
<feature type="domain" description="EamA" evidence="3">
    <location>
        <begin position="143"/>
        <end position="269"/>
    </location>
</feature>
<dbReference type="EMBL" id="JAPZPY010000008">
    <property type="protein sequence ID" value="MCZ8380705.1"/>
    <property type="molecule type" value="Genomic_DNA"/>
</dbReference>
<feature type="transmembrane region" description="Helical" evidence="2">
    <location>
        <begin position="168"/>
        <end position="189"/>
    </location>
</feature>
<feature type="transmembrane region" description="Helical" evidence="2">
    <location>
        <begin position="143"/>
        <end position="161"/>
    </location>
</feature>
<dbReference type="InterPro" id="IPR037185">
    <property type="entry name" value="EmrE-like"/>
</dbReference>
<evidence type="ECO:0000313" key="4">
    <source>
        <dbReference type="EMBL" id="MCZ8380705.1"/>
    </source>
</evidence>
<dbReference type="Pfam" id="PF00892">
    <property type="entry name" value="EamA"/>
    <property type="match status" value="1"/>
</dbReference>
<evidence type="ECO:0000259" key="3">
    <source>
        <dbReference type="Pfam" id="PF00892"/>
    </source>
</evidence>
<feature type="transmembrane region" description="Helical" evidence="2">
    <location>
        <begin position="257"/>
        <end position="274"/>
    </location>
</feature>
<dbReference type="SUPFAM" id="SSF103481">
    <property type="entry name" value="Multidrug resistance efflux transporter EmrE"/>
    <property type="match status" value="2"/>
</dbReference>
<evidence type="ECO:0000256" key="2">
    <source>
        <dbReference type="SAM" id="Phobius"/>
    </source>
</evidence>
<gene>
    <name evidence="4" type="ORF">O6P37_17700</name>
</gene>
<comment type="similarity">
    <text evidence="1">Belongs to the EamA transporter family.</text>
</comment>
<accession>A0ABT4PVZ5</accession>
<feature type="transmembrane region" description="Helical" evidence="2">
    <location>
        <begin position="230"/>
        <end position="251"/>
    </location>
</feature>
<sequence>MSNRHARTGAFMAVAAMLSVQLGVAVSVALIDRIGADGAAWLRLAWAGLLFLVLLRPRAARFTRRTFATCVGLGVVIAGVTLLFMAALDRIPMGTASALEFLGPLAVAVAHGRGLGRIVWPASAAAGVLLMTEPWSGTVDPVGVMYALAAACCWAGYILLTQRVGDQVAGIGGLSVSMPVAALVATAVVGPDVFDRLTPQLLLIGLGLAVLLPVVPFALELLALRRLTTAAFGTLMSLEPAFALIIGLVVLHQIPGVSAAVGICFVVAAGIGAARAGSRPAPVPAEVG</sequence>
<feature type="transmembrane region" description="Helical" evidence="2">
    <location>
        <begin position="39"/>
        <end position="55"/>
    </location>
</feature>